<accession>A0A2D0JL63</accession>
<name>A0A2D0JL63_9GAMM</name>
<evidence type="ECO:0000313" key="1">
    <source>
        <dbReference type="EMBL" id="PHM47027.1"/>
    </source>
</evidence>
<organism evidence="1 2">
    <name type="scientific">Xenorhabdus miraniensis</name>
    <dbReference type="NCBI Taxonomy" id="351674"/>
    <lineage>
        <taxon>Bacteria</taxon>
        <taxon>Pseudomonadati</taxon>
        <taxon>Pseudomonadota</taxon>
        <taxon>Gammaproteobacteria</taxon>
        <taxon>Enterobacterales</taxon>
        <taxon>Morganellaceae</taxon>
        <taxon>Xenorhabdus</taxon>
    </lineage>
</organism>
<gene>
    <name evidence="1" type="ORF">Xmir_03610</name>
</gene>
<comment type="caution">
    <text evidence="1">The sequence shown here is derived from an EMBL/GenBank/DDBJ whole genome shotgun (WGS) entry which is preliminary data.</text>
</comment>
<sequence>MRVVAGVNRWFKREDNNALVFKRIKKLYLLQGAGPA</sequence>
<evidence type="ECO:0000313" key="2">
    <source>
        <dbReference type="Proteomes" id="UP000221980"/>
    </source>
</evidence>
<keyword evidence="2" id="KW-1185">Reference proteome</keyword>
<dbReference type="EMBL" id="NITZ01000023">
    <property type="protein sequence ID" value="PHM47027.1"/>
    <property type="molecule type" value="Genomic_DNA"/>
</dbReference>
<proteinExistence type="predicted"/>
<dbReference type="AlphaFoldDB" id="A0A2D0JL63"/>
<reference evidence="1 2" key="1">
    <citation type="journal article" date="2017" name="Nat. Microbiol.">
        <title>Natural product diversity associated with the nematode symbionts Photorhabdus and Xenorhabdus.</title>
        <authorList>
            <person name="Tobias N.J."/>
            <person name="Wolff H."/>
            <person name="Djahanschiri B."/>
            <person name="Grundmann F."/>
            <person name="Kronenwerth M."/>
            <person name="Shi Y.M."/>
            <person name="Simonyi S."/>
            <person name="Grun P."/>
            <person name="Shapiro-Ilan D."/>
            <person name="Pidot S.J."/>
            <person name="Stinear T.P."/>
            <person name="Ebersberger I."/>
            <person name="Bode H.B."/>
        </authorList>
    </citation>
    <scope>NUCLEOTIDE SEQUENCE [LARGE SCALE GENOMIC DNA]</scope>
    <source>
        <strain evidence="1 2">DSM 17902</strain>
    </source>
</reference>
<dbReference type="Proteomes" id="UP000221980">
    <property type="component" value="Unassembled WGS sequence"/>
</dbReference>
<protein>
    <submittedName>
        <fullName evidence="1">Uncharacterized protein</fullName>
    </submittedName>
</protein>